<gene>
    <name evidence="3" type="ORF">HEB94_010032</name>
</gene>
<feature type="compositionally biased region" description="Low complexity" evidence="1">
    <location>
        <begin position="211"/>
        <end position="220"/>
    </location>
</feature>
<evidence type="ECO:0000313" key="3">
    <source>
        <dbReference type="EMBL" id="MBE1613184.1"/>
    </source>
</evidence>
<name>A0A927N6R7_9ACTN</name>
<evidence type="ECO:0000313" key="4">
    <source>
        <dbReference type="Proteomes" id="UP000638648"/>
    </source>
</evidence>
<feature type="compositionally biased region" description="Basic and acidic residues" evidence="1">
    <location>
        <begin position="235"/>
        <end position="251"/>
    </location>
</feature>
<dbReference type="AlphaFoldDB" id="A0A927N6R7"/>
<feature type="region of interest" description="Disordered" evidence="1">
    <location>
        <begin position="40"/>
        <end position="75"/>
    </location>
</feature>
<reference evidence="3" key="1">
    <citation type="submission" date="2020-10" db="EMBL/GenBank/DDBJ databases">
        <title>Sequencing the genomes of 1000 actinobacteria strains.</title>
        <authorList>
            <person name="Klenk H.-P."/>
        </authorList>
    </citation>
    <scope>NUCLEOTIDE SEQUENCE</scope>
    <source>
        <strain evidence="3">DSM 45354</strain>
    </source>
</reference>
<feature type="signal peptide" evidence="2">
    <location>
        <begin position="1"/>
        <end position="39"/>
    </location>
</feature>
<dbReference type="Proteomes" id="UP000638648">
    <property type="component" value="Unassembled WGS sequence"/>
</dbReference>
<feature type="region of interest" description="Disordered" evidence="1">
    <location>
        <begin position="165"/>
        <end position="345"/>
    </location>
</feature>
<proteinExistence type="predicted"/>
<evidence type="ECO:0000256" key="2">
    <source>
        <dbReference type="SAM" id="SignalP"/>
    </source>
</evidence>
<comment type="caution">
    <text evidence="3">The sequence shown here is derived from an EMBL/GenBank/DDBJ whole genome shotgun (WGS) entry which is preliminary data.</text>
</comment>
<keyword evidence="2" id="KW-0732">Signal</keyword>
<sequence>MNFGTERRKRWYLVAAGHLAGASGLAALGVMTCVTPAGAANGPTDPTGPLDQQVTRTVADDGSERAAGARSDMSAASGKADAFRARLRLDHSAPGLGQDLLGEAGASMRAVPSQPSTGPSDEASAGATEAAARVRGMISSFEDRVLAGGFEPNRSRLLAAAWGDDAAAANSDNEASTDARGFGAGDSSARPDGAMDEGATAADGMAEHGKAAAGADMAAAEDGKAEAADGMADAADGKAEHGKADHGKAAAEDDMAAAEDDMAAAEDGKAEAEAPGDELRRFLDQAGDDLADGHGGQAEKARESLLGQLSGAMGERAADDSDDAANAAMGEESMTEDQQGGGFTR</sequence>
<feature type="compositionally biased region" description="Basic and acidic residues" evidence="1">
    <location>
        <begin position="266"/>
        <end position="283"/>
    </location>
</feature>
<keyword evidence="4" id="KW-1185">Reference proteome</keyword>
<dbReference type="RefSeq" id="WP_192756096.1">
    <property type="nucleotide sequence ID" value="NZ_BAABJL010000082.1"/>
</dbReference>
<feature type="compositionally biased region" description="Acidic residues" evidence="1">
    <location>
        <begin position="252"/>
        <end position="264"/>
    </location>
</feature>
<evidence type="ECO:0000256" key="1">
    <source>
        <dbReference type="SAM" id="MobiDB-lite"/>
    </source>
</evidence>
<feature type="compositionally biased region" description="Low complexity" evidence="1">
    <location>
        <begin position="165"/>
        <end position="179"/>
    </location>
</feature>
<organism evidence="3 4">
    <name type="scientific">Actinopolymorpha pittospori</name>
    <dbReference type="NCBI Taxonomy" id="648752"/>
    <lineage>
        <taxon>Bacteria</taxon>
        <taxon>Bacillati</taxon>
        <taxon>Actinomycetota</taxon>
        <taxon>Actinomycetes</taxon>
        <taxon>Propionibacteriales</taxon>
        <taxon>Actinopolymorphaceae</taxon>
        <taxon>Actinopolymorpha</taxon>
    </lineage>
</organism>
<feature type="chain" id="PRO_5037417469" evidence="2">
    <location>
        <begin position="40"/>
        <end position="345"/>
    </location>
</feature>
<feature type="region of interest" description="Disordered" evidence="1">
    <location>
        <begin position="107"/>
        <end position="129"/>
    </location>
</feature>
<accession>A0A927N6R7</accession>
<protein>
    <submittedName>
        <fullName evidence="3">Uncharacterized protein</fullName>
    </submittedName>
</protein>
<dbReference type="EMBL" id="JADBEM010000001">
    <property type="protein sequence ID" value="MBE1613184.1"/>
    <property type="molecule type" value="Genomic_DNA"/>
</dbReference>